<accession>A0A511ATB9</accession>
<feature type="transmembrane region" description="Helical" evidence="1">
    <location>
        <begin position="281"/>
        <end position="300"/>
    </location>
</feature>
<dbReference type="RefSeq" id="WP_146924277.1">
    <property type="nucleotide sequence ID" value="NZ_BJUY01000011.1"/>
</dbReference>
<feature type="transmembrane region" description="Helical" evidence="1">
    <location>
        <begin position="350"/>
        <end position="368"/>
    </location>
</feature>
<keyword evidence="1" id="KW-0472">Membrane</keyword>
<feature type="transmembrane region" description="Helical" evidence="1">
    <location>
        <begin position="193"/>
        <end position="210"/>
    </location>
</feature>
<sequence length="400" mass="46524">MTITDLFKERQTNYYKRMSKYLKYVLNDHFVILVLFLGGATALAYQNYLKSIQVEAVLPRMILMIITVIAVFSGSIRTLIEPADAVFLLPKEKALNKLMKKNMVHSLIFHNSYMLLLGGVGAPILLETDYTGRIGLVFWLLFLVIWKTIYGLYIYYSLKQHKKTNNKNVLISMVSVFLISLTILLFFSVSIGFITSIISFFLYSFVVFKSDERESWNWEKLIETEQKRIQKIYSIINLFIETPYSKHRVKRLKSMDFLYAIPVLKKVPEIYYLSRMFIRNYNFSGLYLRLLVIGSIAIYFSENWIINSVISVLFLYLTGFQLVPLEQIIKKSIHFRLYPNSGNKLKSVQQLILMLLVISSLVYSLFSFNAGNTAVLGLLFLNSVFTLFFTYLYLPARLKG</sequence>
<dbReference type="PIRSF" id="PIRSF037259">
    <property type="entry name" value="EcsB_ABC"/>
    <property type="match status" value="1"/>
</dbReference>
<dbReference type="AlphaFoldDB" id="A0A511ATB9"/>
<reference evidence="2 3" key="1">
    <citation type="submission" date="2019-07" db="EMBL/GenBank/DDBJ databases">
        <title>Whole genome shotgun sequence of Alkalibacterium kapii NBRC 103247.</title>
        <authorList>
            <person name="Hosoyama A."/>
            <person name="Uohara A."/>
            <person name="Ohji S."/>
            <person name="Ichikawa N."/>
        </authorList>
    </citation>
    <scope>NUCLEOTIDE SEQUENCE [LARGE SCALE GENOMIC DNA]</scope>
    <source>
        <strain evidence="2 3">NBRC 103247</strain>
    </source>
</reference>
<dbReference type="InterPro" id="IPR010288">
    <property type="entry name" value="EcsB_ABC"/>
</dbReference>
<feature type="transmembrane region" description="Helical" evidence="1">
    <location>
        <begin position="138"/>
        <end position="156"/>
    </location>
</feature>
<keyword evidence="3" id="KW-1185">Reference proteome</keyword>
<feature type="transmembrane region" description="Helical" evidence="1">
    <location>
        <begin position="168"/>
        <end position="187"/>
    </location>
</feature>
<evidence type="ECO:0000313" key="3">
    <source>
        <dbReference type="Proteomes" id="UP000321662"/>
    </source>
</evidence>
<name>A0A511ATB9_9LACT</name>
<dbReference type="EMBL" id="BJUY01000011">
    <property type="protein sequence ID" value="GEK91449.1"/>
    <property type="molecule type" value="Genomic_DNA"/>
</dbReference>
<feature type="transmembrane region" description="Helical" evidence="1">
    <location>
        <begin position="21"/>
        <end position="45"/>
    </location>
</feature>
<feature type="transmembrane region" description="Helical" evidence="1">
    <location>
        <begin position="57"/>
        <end position="80"/>
    </location>
</feature>
<evidence type="ECO:0000313" key="2">
    <source>
        <dbReference type="EMBL" id="GEK91449.1"/>
    </source>
</evidence>
<dbReference type="GO" id="GO:0016020">
    <property type="term" value="C:membrane"/>
    <property type="evidence" value="ECO:0007669"/>
    <property type="project" value="InterPro"/>
</dbReference>
<evidence type="ECO:0000256" key="1">
    <source>
        <dbReference type="SAM" id="Phobius"/>
    </source>
</evidence>
<dbReference type="Proteomes" id="UP000321662">
    <property type="component" value="Unassembled WGS sequence"/>
</dbReference>
<keyword evidence="1" id="KW-1133">Transmembrane helix</keyword>
<gene>
    <name evidence="2" type="ORF">AKA01nite_10710</name>
</gene>
<keyword evidence="1" id="KW-0812">Transmembrane</keyword>
<feature type="transmembrane region" description="Helical" evidence="1">
    <location>
        <begin position="374"/>
        <end position="394"/>
    </location>
</feature>
<feature type="transmembrane region" description="Helical" evidence="1">
    <location>
        <begin position="107"/>
        <end position="126"/>
    </location>
</feature>
<protein>
    <submittedName>
        <fullName evidence="2">ABC transporter</fullName>
    </submittedName>
</protein>
<comment type="caution">
    <text evidence="2">The sequence shown here is derived from an EMBL/GenBank/DDBJ whole genome shotgun (WGS) entry which is preliminary data.</text>
</comment>
<feature type="transmembrane region" description="Helical" evidence="1">
    <location>
        <begin position="306"/>
        <end position="329"/>
    </location>
</feature>
<dbReference type="OrthoDB" id="2447941at2"/>
<organism evidence="2 3">
    <name type="scientific">Alkalibacterium kapii</name>
    <dbReference type="NCBI Taxonomy" id="426704"/>
    <lineage>
        <taxon>Bacteria</taxon>
        <taxon>Bacillati</taxon>
        <taxon>Bacillota</taxon>
        <taxon>Bacilli</taxon>
        <taxon>Lactobacillales</taxon>
        <taxon>Carnobacteriaceae</taxon>
        <taxon>Alkalibacterium</taxon>
    </lineage>
</organism>
<dbReference type="Pfam" id="PF05975">
    <property type="entry name" value="EcsB"/>
    <property type="match status" value="1"/>
</dbReference>
<proteinExistence type="predicted"/>